<feature type="signal peptide" evidence="2">
    <location>
        <begin position="1"/>
        <end position="20"/>
    </location>
</feature>
<feature type="region of interest" description="Disordered" evidence="1">
    <location>
        <begin position="285"/>
        <end position="308"/>
    </location>
</feature>
<dbReference type="PANTHER" id="PTHR35186:SF4">
    <property type="entry name" value="PRION-INHIBITION AND PROPAGATION HELO DOMAIN-CONTAINING PROTEIN"/>
    <property type="match status" value="1"/>
</dbReference>
<sequence length="583" mass="65454">MSGFEIAGLVLGAFPLVILALEKHREVATRLGLFRKIRKEHLKCADDLDCQQLFLQRHLRQLIIPLKVNYDDAKINELLADPNGPGWKDPTVSAQFEERLQDSYKLYLSYIQGMEETMNKLNHELMLDTDTAWDQGSRVHTQLYRLKFSNGATVRKTLFSKLTDYNSKLEKLLESSDKDIRLVQQMSRARANAMDVTICTFWIQAAKVFQALAEAWTCKCRQQHYAKLQLQHRTTKKNLEFNVLFETTGLEPPLPWEKRRARISEGTDEVDAMFETRTAVVPQLSLPLRGPSPASRTSKLPKSALKGQGSKKASAVGFLVPPPPAITVTQIQAAVQLGQNTKITSLCSSLSQLEKDCCGYLSDDDCRYYVYAEVCESHGWQTHVTLEAILKGLTKPSPTRRQRYAISLIITSSFVQLLDTQWLPQSLGKSDVVFFQDGQGVFRLDQPHVTLGFVDAALVGDNKHPATGSLSRSLEQLGILLLELCFGLALEDQPCRKVYPADSDERMRRGCDILAARDWLADVEEEAGIEFSEAIAWCLKGNHSQRGTSGNGWREDMLRNVIQPLQSCRDHLTAGGQSGIRVA</sequence>
<feature type="domain" description="DUF7580" evidence="3">
    <location>
        <begin position="380"/>
        <end position="566"/>
    </location>
</feature>
<accession>A0A9P8VKR5</accession>
<reference evidence="4" key="1">
    <citation type="journal article" date="2021" name="Nat. Commun.">
        <title>Genetic determinants of endophytism in the Arabidopsis root mycobiome.</title>
        <authorList>
            <person name="Mesny F."/>
            <person name="Miyauchi S."/>
            <person name="Thiergart T."/>
            <person name="Pickel B."/>
            <person name="Atanasova L."/>
            <person name="Karlsson M."/>
            <person name="Huettel B."/>
            <person name="Barry K.W."/>
            <person name="Haridas S."/>
            <person name="Chen C."/>
            <person name="Bauer D."/>
            <person name="Andreopoulos W."/>
            <person name="Pangilinan J."/>
            <person name="LaButti K."/>
            <person name="Riley R."/>
            <person name="Lipzen A."/>
            <person name="Clum A."/>
            <person name="Drula E."/>
            <person name="Henrissat B."/>
            <person name="Kohler A."/>
            <person name="Grigoriev I.V."/>
            <person name="Martin F.M."/>
            <person name="Hacquard S."/>
        </authorList>
    </citation>
    <scope>NUCLEOTIDE SEQUENCE</scope>
    <source>
        <strain evidence="4">MPI-SDFR-AT-0117</strain>
    </source>
</reference>
<protein>
    <recommendedName>
        <fullName evidence="3">DUF7580 domain-containing protein</fullName>
    </recommendedName>
</protein>
<gene>
    <name evidence="4" type="ORF">F5X68DRAFT_273507</name>
</gene>
<name>A0A9P8VKR5_9PEZI</name>
<feature type="non-terminal residue" evidence="4">
    <location>
        <position position="1"/>
    </location>
</feature>
<keyword evidence="2" id="KW-0732">Signal</keyword>
<dbReference type="AlphaFoldDB" id="A0A9P8VKR5"/>
<evidence type="ECO:0000256" key="1">
    <source>
        <dbReference type="SAM" id="MobiDB-lite"/>
    </source>
</evidence>
<dbReference type="Proteomes" id="UP000770015">
    <property type="component" value="Unassembled WGS sequence"/>
</dbReference>
<keyword evidence="5" id="KW-1185">Reference proteome</keyword>
<organism evidence="4 5">
    <name type="scientific">Plectosphaerella plurivora</name>
    <dbReference type="NCBI Taxonomy" id="936078"/>
    <lineage>
        <taxon>Eukaryota</taxon>
        <taxon>Fungi</taxon>
        <taxon>Dikarya</taxon>
        <taxon>Ascomycota</taxon>
        <taxon>Pezizomycotina</taxon>
        <taxon>Sordariomycetes</taxon>
        <taxon>Hypocreomycetidae</taxon>
        <taxon>Glomerellales</taxon>
        <taxon>Plectosphaerellaceae</taxon>
        <taxon>Plectosphaerella</taxon>
    </lineage>
</organism>
<dbReference type="InterPro" id="IPR056002">
    <property type="entry name" value="DUF7580"/>
</dbReference>
<dbReference type="OrthoDB" id="3565018at2759"/>
<proteinExistence type="predicted"/>
<dbReference type="PANTHER" id="PTHR35186">
    <property type="entry name" value="ANK_REP_REGION DOMAIN-CONTAINING PROTEIN"/>
    <property type="match status" value="1"/>
</dbReference>
<dbReference type="EMBL" id="JAGSXJ010000003">
    <property type="protein sequence ID" value="KAH6694152.1"/>
    <property type="molecule type" value="Genomic_DNA"/>
</dbReference>
<evidence type="ECO:0000313" key="5">
    <source>
        <dbReference type="Proteomes" id="UP000770015"/>
    </source>
</evidence>
<comment type="caution">
    <text evidence="4">The sequence shown here is derived from an EMBL/GenBank/DDBJ whole genome shotgun (WGS) entry which is preliminary data.</text>
</comment>
<evidence type="ECO:0000313" key="4">
    <source>
        <dbReference type="EMBL" id="KAH6694152.1"/>
    </source>
</evidence>
<dbReference type="Pfam" id="PF24476">
    <property type="entry name" value="DUF7580"/>
    <property type="match status" value="1"/>
</dbReference>
<evidence type="ECO:0000259" key="3">
    <source>
        <dbReference type="Pfam" id="PF24476"/>
    </source>
</evidence>
<evidence type="ECO:0000256" key="2">
    <source>
        <dbReference type="SAM" id="SignalP"/>
    </source>
</evidence>
<feature type="chain" id="PRO_5040194273" description="DUF7580 domain-containing protein" evidence="2">
    <location>
        <begin position="21"/>
        <end position="583"/>
    </location>
</feature>